<dbReference type="OrthoDB" id="7349818at2"/>
<dbReference type="RefSeq" id="WP_129240885.1">
    <property type="nucleotide sequence ID" value="NZ_UFQC01000010.1"/>
</dbReference>
<evidence type="ECO:0000313" key="1">
    <source>
        <dbReference type="EMBL" id="SSW66638.1"/>
    </source>
</evidence>
<proteinExistence type="predicted"/>
<reference evidence="1 2" key="1">
    <citation type="submission" date="2018-07" db="EMBL/GenBank/DDBJ databases">
        <authorList>
            <person name="Peeters C."/>
        </authorList>
    </citation>
    <scope>NUCLEOTIDE SEQUENCE [LARGE SCALE GENOMIC DNA]</scope>
    <source>
        <strain evidence="1 2">LMG 30378</strain>
    </source>
</reference>
<evidence type="ECO:0000313" key="2">
    <source>
        <dbReference type="Proteomes" id="UP000289465"/>
    </source>
</evidence>
<evidence type="ECO:0008006" key="3">
    <source>
        <dbReference type="Google" id="ProtNLM"/>
    </source>
</evidence>
<protein>
    <recommendedName>
        <fullName evidence="3">DUF1566 domain-containing protein</fullName>
    </recommendedName>
</protein>
<sequence length="188" mass="20775">MTDTIQIDLGGGASVALPAEKVTQALTARLLNHSAPRPNRYALGEYVPGQGGHFVGDIRGDDGVTYGLIAAKKDAGKATWGPDGTHDGFSNWDGVSNTNRIRDEKHPAALLTAEHEEGGHVDFYLPARRELIIAQANAPHLFEKSGWYCTSTPYGSYSVWVVDFESGDVYTNFRSNEWRVRPFRRFTY</sequence>
<organism evidence="1 2">
    <name type="scientific">Achromobacter veterisilvae</name>
    <dbReference type="NCBI Taxonomy" id="2069367"/>
    <lineage>
        <taxon>Bacteria</taxon>
        <taxon>Pseudomonadati</taxon>
        <taxon>Pseudomonadota</taxon>
        <taxon>Betaproteobacteria</taxon>
        <taxon>Burkholderiales</taxon>
        <taxon>Alcaligenaceae</taxon>
        <taxon>Achromobacter</taxon>
    </lineage>
</organism>
<name>A0A446CFN2_9BURK</name>
<dbReference type="EMBL" id="UFQC01000010">
    <property type="protein sequence ID" value="SSW66638.1"/>
    <property type="molecule type" value="Genomic_DNA"/>
</dbReference>
<dbReference type="Proteomes" id="UP000289465">
    <property type="component" value="Unassembled WGS sequence"/>
</dbReference>
<dbReference type="AlphaFoldDB" id="A0A446CFN2"/>
<gene>
    <name evidence="1" type="ORF">AVE30378_02177</name>
</gene>
<accession>A0A446CFN2</accession>